<feature type="transmembrane region" description="Helical" evidence="11">
    <location>
        <begin position="348"/>
        <end position="370"/>
    </location>
</feature>
<keyword evidence="9" id="KW-0344">Guanine-nucleotide releasing factor</keyword>
<feature type="transmembrane region" description="Helical" evidence="11">
    <location>
        <begin position="608"/>
        <end position="630"/>
    </location>
</feature>
<evidence type="ECO:0000256" key="1">
    <source>
        <dbReference type="ARBA" id="ARBA00001936"/>
    </source>
</evidence>
<organism evidence="13 14">
    <name type="scientific">Dipodomys ordii</name>
    <name type="common">Ord's kangaroo rat</name>
    <dbReference type="NCBI Taxonomy" id="10020"/>
    <lineage>
        <taxon>Eukaryota</taxon>
        <taxon>Metazoa</taxon>
        <taxon>Chordata</taxon>
        <taxon>Craniata</taxon>
        <taxon>Vertebrata</taxon>
        <taxon>Euteleostomi</taxon>
        <taxon>Mammalia</taxon>
        <taxon>Eutheria</taxon>
        <taxon>Euarchontoglires</taxon>
        <taxon>Glires</taxon>
        <taxon>Rodentia</taxon>
        <taxon>Castorimorpha</taxon>
        <taxon>Heteromyidae</taxon>
        <taxon>Dipodomyinae</taxon>
        <taxon>Dipodomys</taxon>
    </lineage>
</organism>
<proteinExistence type="inferred from homology"/>
<dbReference type="Proteomes" id="UP000081671">
    <property type="component" value="Unplaced"/>
</dbReference>
<gene>
    <name evidence="14" type="primary">LOC105989338</name>
</gene>
<dbReference type="InterPro" id="IPR029044">
    <property type="entry name" value="Nucleotide-diphossugar_trans"/>
</dbReference>
<dbReference type="Pfam" id="PF03414">
    <property type="entry name" value="Glyco_transf_6"/>
    <property type="match status" value="1"/>
</dbReference>
<dbReference type="PANTHER" id="PTHR10462:SF55">
    <property type="entry name" value="HISTO-BLOOD GROUP ABO SYSTEM TRANSFERASE 1"/>
    <property type="match status" value="1"/>
</dbReference>
<dbReference type="InterPro" id="IPR000651">
    <property type="entry name" value="Ras-like_Gua-exchang_fac_N"/>
</dbReference>
<evidence type="ECO:0000313" key="13">
    <source>
        <dbReference type="Proteomes" id="UP000081671"/>
    </source>
</evidence>
<feature type="active site" description="Nucleophile" evidence="7">
    <location>
        <position position="793"/>
    </location>
</feature>
<dbReference type="InterPro" id="IPR023578">
    <property type="entry name" value="Ras_GEF_dom_sf"/>
</dbReference>
<keyword evidence="4" id="KW-0328">Glycosyltransferase</keyword>
<keyword evidence="11" id="KW-0472">Membrane</keyword>
<dbReference type="SUPFAM" id="SSF48366">
    <property type="entry name" value="Ras GEF"/>
    <property type="match status" value="1"/>
</dbReference>
<dbReference type="RefSeq" id="XP_012876755.1">
    <property type="nucleotide sequence ID" value="XM_013021301.1"/>
</dbReference>
<keyword evidence="11" id="KW-1133">Transmembrane helix</keyword>
<evidence type="ECO:0000256" key="9">
    <source>
        <dbReference type="PROSITE-ProRule" id="PRU00135"/>
    </source>
</evidence>
<evidence type="ECO:0000256" key="3">
    <source>
        <dbReference type="ARBA" id="ARBA00010413"/>
    </source>
</evidence>
<dbReference type="InParanoid" id="A0A1S3FKA0"/>
<evidence type="ECO:0000256" key="6">
    <source>
        <dbReference type="ARBA" id="ARBA00022968"/>
    </source>
</evidence>
<comment type="subcellular location">
    <subcellularLocation>
        <location evidence="2">Membrane</location>
        <topology evidence="2">Single-pass type II membrane protein</topology>
    </subcellularLocation>
</comment>
<name>A0A1S3FKA0_DIPOR</name>
<evidence type="ECO:0000259" key="12">
    <source>
        <dbReference type="PROSITE" id="PS50212"/>
    </source>
</evidence>
<evidence type="ECO:0000256" key="8">
    <source>
        <dbReference type="PIRSR" id="PIRSR605076-2"/>
    </source>
</evidence>
<keyword evidence="13" id="KW-1185">Reference proteome</keyword>
<feature type="region of interest" description="Disordered" evidence="10">
    <location>
        <begin position="290"/>
        <end position="317"/>
    </location>
</feature>
<evidence type="ECO:0000256" key="7">
    <source>
        <dbReference type="PIRSR" id="PIRSR605076-1"/>
    </source>
</evidence>
<evidence type="ECO:0000313" key="14">
    <source>
        <dbReference type="RefSeq" id="XP_012876755.1"/>
    </source>
</evidence>
<dbReference type="Gene3D" id="3.90.550.10">
    <property type="entry name" value="Spore Coat Polysaccharide Biosynthesis Protein SpsA, Chain A"/>
    <property type="match status" value="2"/>
</dbReference>
<evidence type="ECO:0000256" key="11">
    <source>
        <dbReference type="SAM" id="Phobius"/>
    </source>
</evidence>
<feature type="region of interest" description="Disordered" evidence="10">
    <location>
        <begin position="223"/>
        <end position="242"/>
    </location>
</feature>
<dbReference type="InterPro" id="IPR005076">
    <property type="entry name" value="Glyco_trans_6"/>
</dbReference>
<dbReference type="AlphaFoldDB" id="A0A1S3FKA0"/>
<sequence>MFIRSFLNTYREVADTPQVLDLQFTRFSNCEAPTGPSGQTDTLANSWEDVIPRNQLCHAITCLLGSWLDLHPEDFLVPAQLPCLQRLLTHLRLHMLDSDIERHVSHVLAQLGIKTHSQGEATGAEPGPETQPVQGPGGAKAPCVEEEPASMSALEPSPEGARAARGGAESPASLISALSAQGAAAAGAQLEPHYTMPNVEETAVSAEEMEPRDSLAPVLGPQRAAEAVAGEEPVSISAPGPDQATFSADPQMLLYLAELLYLIGAPAVLLSLVTIVIVLLCVVRELTSNPLEGSDDGAPPRSTDSEPCATSAAGLTPREASFRAEPEMFVTLGVASIGELDVLVTLTLLLYFTGAPPLLLFLIAMPVVGVQTPPAPNAEMEAPCGSAPLLHPERAPGTGVVAEGSAQPLPGLHLVPEAQQVEEHLAPTIRAIVAHVNNVCSCTITPCVEFLSMKAPDRARVVAPRIQEAMMAAILCLDRTWQEIRRWAPNSSGDALGPNRAAIAHFKLWPTSLGHSHCQYKTEPELGHGTVLGLCETIRWKKKAARAERCLQKARKKAGCCPRTWTGLAWPERPAPYLVPFPSALLIMGPQIGGQRALLVQAGKLKHYLLHPGTLLLMTLALVFFSYGILTPSRQAQGGLGAESRVAAVHGEQEQSRASSRMVYPQPMALTPARRDVLVLTPWLAPIIWEGTFNTDILNEQFRLQNITVGLSVFAIKNFGTLHPGFYTSKRDAFTYERRPQSQAYIPHDQGDFYYMGAFFGGSVAEVHRLTKACHEAMVVDRANNIEAVWHDESHLNKYLLLRKPTKVLSLEYLWDLHMLPWPSVLKKLRFVAVHKNHQEIRNR</sequence>
<reference evidence="14" key="1">
    <citation type="submission" date="2025-08" db="UniProtKB">
        <authorList>
            <consortium name="RefSeq"/>
        </authorList>
    </citation>
    <scope>IDENTIFICATION</scope>
    <source>
        <tissue evidence="14">Kidney</tissue>
    </source>
</reference>
<feature type="binding site" evidence="8">
    <location>
        <position position="735"/>
    </location>
    <ligand>
        <name>an alpha-L-fucosyl-(1-&gt;2)-beta-D-galactosyl derivative</name>
        <dbReference type="ChEBI" id="CHEBI:140327"/>
    </ligand>
</feature>
<comment type="similarity">
    <text evidence="3">Belongs to the glycosyltransferase 6 family.</text>
</comment>
<dbReference type="GO" id="GO:0004380">
    <property type="term" value="F:glycoprotein-fucosylgalactoside alpha-N-acetylgalactosaminyltransferase activity"/>
    <property type="evidence" value="ECO:0007669"/>
    <property type="project" value="TreeGrafter"/>
</dbReference>
<evidence type="ECO:0000256" key="10">
    <source>
        <dbReference type="SAM" id="MobiDB-lite"/>
    </source>
</evidence>
<dbReference type="GO" id="GO:0016020">
    <property type="term" value="C:membrane"/>
    <property type="evidence" value="ECO:0007669"/>
    <property type="project" value="UniProtKB-SubCell"/>
</dbReference>
<keyword evidence="6" id="KW-0735">Signal-anchor</keyword>
<evidence type="ECO:0000256" key="2">
    <source>
        <dbReference type="ARBA" id="ARBA00004606"/>
    </source>
</evidence>
<feature type="binding site" evidence="8">
    <location>
        <position position="723"/>
    </location>
    <ligand>
        <name>an alpha-L-fucosyl-(1-&gt;2)-beta-D-galactosyl derivative</name>
        <dbReference type="ChEBI" id="CHEBI:140327"/>
    </ligand>
</feature>
<dbReference type="KEGG" id="dord:105989338"/>
<feature type="transmembrane region" description="Helical" evidence="11">
    <location>
        <begin position="259"/>
        <end position="280"/>
    </location>
</feature>
<dbReference type="GO" id="GO:0005794">
    <property type="term" value="C:Golgi apparatus"/>
    <property type="evidence" value="ECO:0007669"/>
    <property type="project" value="TreeGrafter"/>
</dbReference>
<evidence type="ECO:0000256" key="5">
    <source>
        <dbReference type="ARBA" id="ARBA00022679"/>
    </source>
</evidence>
<dbReference type="GO" id="GO:0005085">
    <property type="term" value="F:guanyl-nucleotide exchange factor activity"/>
    <property type="evidence" value="ECO:0007669"/>
    <property type="project" value="UniProtKB-KW"/>
</dbReference>
<feature type="compositionally biased region" description="Low complexity" evidence="10">
    <location>
        <begin position="156"/>
        <end position="168"/>
    </location>
</feature>
<comment type="cofactor">
    <cofactor evidence="1">
        <name>Mn(2+)</name>
        <dbReference type="ChEBI" id="CHEBI:29035"/>
    </cofactor>
</comment>
<feature type="binding site" evidence="8">
    <location>
        <position position="793"/>
    </location>
    <ligand>
        <name>an alpha-L-fucosyl-(1-&gt;2)-beta-D-galactosyl derivative</name>
        <dbReference type="ChEBI" id="CHEBI:140327"/>
    </ligand>
</feature>
<dbReference type="GeneID" id="105989338"/>
<dbReference type="GO" id="GO:0031982">
    <property type="term" value="C:vesicle"/>
    <property type="evidence" value="ECO:0007669"/>
    <property type="project" value="TreeGrafter"/>
</dbReference>
<keyword evidence="11" id="KW-0812">Transmembrane</keyword>
<feature type="binding site" evidence="8">
    <location>
        <position position="816"/>
    </location>
    <ligand>
        <name>an alpha-L-fucosyl-(1-&gt;2)-beta-D-galactosyl derivative</name>
        <dbReference type="ChEBI" id="CHEBI:140327"/>
    </ligand>
</feature>
<dbReference type="PANTHER" id="PTHR10462">
    <property type="entry name" value="GLYCOSYLTRANSFERASE-RELATED"/>
    <property type="match status" value="1"/>
</dbReference>
<protein>
    <submittedName>
        <fullName evidence="14">Uncharacterized protein LOC105989338</fullName>
    </submittedName>
</protein>
<dbReference type="GO" id="GO:0005975">
    <property type="term" value="P:carbohydrate metabolic process"/>
    <property type="evidence" value="ECO:0007669"/>
    <property type="project" value="InterPro"/>
</dbReference>
<evidence type="ECO:0000256" key="4">
    <source>
        <dbReference type="ARBA" id="ARBA00022676"/>
    </source>
</evidence>
<dbReference type="PROSITE" id="PS50212">
    <property type="entry name" value="RASGEF_NTER"/>
    <property type="match status" value="1"/>
</dbReference>
<feature type="region of interest" description="Disordered" evidence="10">
    <location>
        <begin position="118"/>
        <end position="168"/>
    </location>
</feature>
<dbReference type="SUPFAM" id="SSF53448">
    <property type="entry name" value="Nucleotide-diphospho-sugar transferases"/>
    <property type="match status" value="1"/>
</dbReference>
<accession>A0A1S3FKA0</accession>
<feature type="domain" description="N-terminal Ras-GEF" evidence="12">
    <location>
        <begin position="1"/>
        <end position="112"/>
    </location>
</feature>
<dbReference type="Gene3D" id="1.20.870.10">
    <property type="entry name" value="Son of sevenless (SoS) protein Chain: S domain 1"/>
    <property type="match status" value="1"/>
</dbReference>
<keyword evidence="5" id="KW-0808">Transferase</keyword>